<feature type="compositionally biased region" description="Polar residues" evidence="1">
    <location>
        <begin position="1"/>
        <end position="10"/>
    </location>
</feature>
<protein>
    <submittedName>
        <fullName evidence="2">Uncharacterized protein</fullName>
    </submittedName>
</protein>
<evidence type="ECO:0000256" key="1">
    <source>
        <dbReference type="SAM" id="MobiDB-lite"/>
    </source>
</evidence>
<dbReference type="AlphaFoldDB" id="A0A9D5C8L5"/>
<dbReference type="Proteomes" id="UP001085076">
    <property type="component" value="Miscellaneous, Linkage group lg07"/>
</dbReference>
<name>A0A9D5C8L5_9LILI</name>
<proteinExistence type="predicted"/>
<evidence type="ECO:0000313" key="2">
    <source>
        <dbReference type="EMBL" id="KAJ0968263.1"/>
    </source>
</evidence>
<dbReference type="EMBL" id="JAGGNH010000007">
    <property type="protein sequence ID" value="KAJ0968263.1"/>
    <property type="molecule type" value="Genomic_DNA"/>
</dbReference>
<keyword evidence="3" id="KW-1185">Reference proteome</keyword>
<evidence type="ECO:0000313" key="3">
    <source>
        <dbReference type="Proteomes" id="UP001085076"/>
    </source>
</evidence>
<accession>A0A9D5C8L5</accession>
<organism evidence="2 3">
    <name type="scientific">Dioscorea zingiberensis</name>
    <dbReference type="NCBI Taxonomy" id="325984"/>
    <lineage>
        <taxon>Eukaryota</taxon>
        <taxon>Viridiplantae</taxon>
        <taxon>Streptophyta</taxon>
        <taxon>Embryophyta</taxon>
        <taxon>Tracheophyta</taxon>
        <taxon>Spermatophyta</taxon>
        <taxon>Magnoliopsida</taxon>
        <taxon>Liliopsida</taxon>
        <taxon>Dioscoreales</taxon>
        <taxon>Dioscoreaceae</taxon>
        <taxon>Dioscorea</taxon>
    </lineage>
</organism>
<gene>
    <name evidence="2" type="ORF">J5N97_025180</name>
</gene>
<feature type="region of interest" description="Disordered" evidence="1">
    <location>
        <begin position="1"/>
        <end position="24"/>
    </location>
</feature>
<sequence>MFQESSASKFTSHKVAVQPSQDNTPGPHIAADIMAILSQDHLHCTCVSTPLFRIYRGYLRRELKGQLSSETKAANGFLEADITASVPFLPALSILQSLHRFFCWNYT</sequence>
<comment type="caution">
    <text evidence="2">The sequence shown here is derived from an EMBL/GenBank/DDBJ whole genome shotgun (WGS) entry which is preliminary data.</text>
</comment>
<reference evidence="2" key="1">
    <citation type="submission" date="2021-03" db="EMBL/GenBank/DDBJ databases">
        <authorList>
            <person name="Li Z."/>
            <person name="Yang C."/>
        </authorList>
    </citation>
    <scope>NUCLEOTIDE SEQUENCE</scope>
    <source>
        <strain evidence="2">Dzin_1.0</strain>
        <tissue evidence="2">Leaf</tissue>
    </source>
</reference>
<reference evidence="2" key="2">
    <citation type="journal article" date="2022" name="Hortic Res">
        <title>The genome of Dioscorea zingiberensis sheds light on the biosynthesis, origin and evolution of the medicinally important diosgenin saponins.</title>
        <authorList>
            <person name="Li Y."/>
            <person name="Tan C."/>
            <person name="Li Z."/>
            <person name="Guo J."/>
            <person name="Li S."/>
            <person name="Chen X."/>
            <person name="Wang C."/>
            <person name="Dai X."/>
            <person name="Yang H."/>
            <person name="Song W."/>
            <person name="Hou L."/>
            <person name="Xu J."/>
            <person name="Tong Z."/>
            <person name="Xu A."/>
            <person name="Yuan X."/>
            <person name="Wang W."/>
            <person name="Yang Q."/>
            <person name="Chen L."/>
            <person name="Sun Z."/>
            <person name="Wang K."/>
            <person name="Pan B."/>
            <person name="Chen J."/>
            <person name="Bao Y."/>
            <person name="Liu F."/>
            <person name="Qi X."/>
            <person name="Gang D.R."/>
            <person name="Wen J."/>
            <person name="Li J."/>
        </authorList>
    </citation>
    <scope>NUCLEOTIDE SEQUENCE</scope>
    <source>
        <strain evidence="2">Dzin_1.0</strain>
    </source>
</reference>